<dbReference type="EMBL" id="BRXX01000061">
    <property type="protein sequence ID" value="GMH86500.1"/>
    <property type="molecule type" value="Genomic_DNA"/>
</dbReference>
<dbReference type="Proteomes" id="UP001165160">
    <property type="component" value="Unassembled WGS sequence"/>
</dbReference>
<gene>
    <name evidence="1" type="ORF">TrVE_jg4664</name>
</gene>
<organism evidence="1 2">
    <name type="scientific">Triparma verrucosa</name>
    <dbReference type="NCBI Taxonomy" id="1606542"/>
    <lineage>
        <taxon>Eukaryota</taxon>
        <taxon>Sar</taxon>
        <taxon>Stramenopiles</taxon>
        <taxon>Ochrophyta</taxon>
        <taxon>Bolidophyceae</taxon>
        <taxon>Parmales</taxon>
        <taxon>Triparmaceae</taxon>
        <taxon>Triparma</taxon>
    </lineage>
</organism>
<keyword evidence="2" id="KW-1185">Reference proteome</keyword>
<dbReference type="AlphaFoldDB" id="A0A9W7BHW8"/>
<protein>
    <submittedName>
        <fullName evidence="1">Uncharacterized protein</fullName>
    </submittedName>
</protein>
<evidence type="ECO:0000313" key="2">
    <source>
        <dbReference type="Proteomes" id="UP001165160"/>
    </source>
</evidence>
<evidence type="ECO:0000313" key="1">
    <source>
        <dbReference type="EMBL" id="GMH86500.1"/>
    </source>
</evidence>
<proteinExistence type="predicted"/>
<accession>A0A9W7BHW8</accession>
<name>A0A9W7BHW8_9STRA</name>
<sequence>MLRSNFFKGFFNLCVAVFVLYRFRINVIENTVPIIQKFIETISLAFITVYYFRRNVELAKSKDVFKGKCCVGSFLPEGLRKKTNVVDVFNMGIGGCYKCS</sequence>
<reference evidence="2" key="1">
    <citation type="journal article" date="2023" name="Commun. Biol.">
        <title>Genome analysis of Parmales, the sister group of diatoms, reveals the evolutionary specialization of diatoms from phago-mixotrophs to photoautotrophs.</title>
        <authorList>
            <person name="Ban H."/>
            <person name="Sato S."/>
            <person name="Yoshikawa S."/>
            <person name="Yamada K."/>
            <person name="Nakamura Y."/>
            <person name="Ichinomiya M."/>
            <person name="Sato N."/>
            <person name="Blanc-Mathieu R."/>
            <person name="Endo H."/>
            <person name="Kuwata A."/>
            <person name="Ogata H."/>
        </authorList>
    </citation>
    <scope>NUCLEOTIDE SEQUENCE [LARGE SCALE GENOMIC DNA]</scope>
    <source>
        <strain evidence="2">NIES 3699</strain>
    </source>
</reference>
<comment type="caution">
    <text evidence="1">The sequence shown here is derived from an EMBL/GenBank/DDBJ whole genome shotgun (WGS) entry which is preliminary data.</text>
</comment>